<protein>
    <submittedName>
        <fullName evidence="1">Uncharacterized protein</fullName>
    </submittedName>
</protein>
<dbReference type="EMBL" id="JFYZ01000034">
    <property type="protein sequence ID" value="EZP77085.1"/>
    <property type="molecule type" value="Genomic_DNA"/>
</dbReference>
<dbReference type="Proteomes" id="UP000024329">
    <property type="component" value="Unassembled WGS sequence"/>
</dbReference>
<reference evidence="1 2" key="1">
    <citation type="submission" date="2014-03" db="EMBL/GenBank/DDBJ databases">
        <title>Whole genome sequence of Novosphingobium resinovorum KF1.</title>
        <authorList>
            <person name="Gan H.M."/>
            <person name="Gan H.Y."/>
            <person name="Chew T.H."/>
            <person name="Savka M.A."/>
        </authorList>
    </citation>
    <scope>NUCLEOTIDE SEQUENCE [LARGE SCALE GENOMIC DNA]</scope>
    <source>
        <strain evidence="1 2">KF1</strain>
    </source>
</reference>
<accession>A0A031JPI7</accession>
<dbReference type="PATRIC" id="fig|158500.4.peg.4480"/>
<dbReference type="GeneID" id="39501779"/>
<dbReference type="AlphaFoldDB" id="A0A031JPI7"/>
<evidence type="ECO:0000313" key="1">
    <source>
        <dbReference type="EMBL" id="EZP77085.1"/>
    </source>
</evidence>
<proteinExistence type="predicted"/>
<evidence type="ECO:0000313" key="2">
    <source>
        <dbReference type="Proteomes" id="UP000024329"/>
    </source>
</evidence>
<gene>
    <name evidence="1" type="ORF">BV97_04410</name>
</gene>
<dbReference type="RefSeq" id="WP_036528742.1">
    <property type="nucleotide sequence ID" value="NZ_JFYZ01000034.1"/>
</dbReference>
<sequence>MRYQLFRDDDHSQRVAESDEFQSEFKATEWARAWVKTNGDHDRYRFQQVDGGRPMLLLKTVAGQWYVMPLAEQVAA</sequence>
<name>A0A031JPI7_9SPHN</name>
<comment type="caution">
    <text evidence="1">The sequence shown here is derived from an EMBL/GenBank/DDBJ whole genome shotgun (WGS) entry which is preliminary data.</text>
</comment>
<organism evidence="1 2">
    <name type="scientific">Novosphingobium resinovorum</name>
    <dbReference type="NCBI Taxonomy" id="158500"/>
    <lineage>
        <taxon>Bacteria</taxon>
        <taxon>Pseudomonadati</taxon>
        <taxon>Pseudomonadota</taxon>
        <taxon>Alphaproteobacteria</taxon>
        <taxon>Sphingomonadales</taxon>
        <taxon>Sphingomonadaceae</taxon>
        <taxon>Novosphingobium</taxon>
    </lineage>
</organism>